<evidence type="ECO:0000256" key="1">
    <source>
        <dbReference type="SAM" id="MobiDB-lite"/>
    </source>
</evidence>
<accession>A0A392U1H9</accession>
<feature type="non-terminal residue" evidence="2">
    <location>
        <position position="37"/>
    </location>
</feature>
<dbReference type="AlphaFoldDB" id="A0A392U1H9"/>
<name>A0A392U1H9_9FABA</name>
<sequence>MTFPAETCAMRSPARTLRRKQTANSKTGAEGCALRPR</sequence>
<protein>
    <submittedName>
        <fullName evidence="2">Uncharacterized protein</fullName>
    </submittedName>
</protein>
<keyword evidence="3" id="KW-1185">Reference proteome</keyword>
<proteinExistence type="predicted"/>
<organism evidence="2 3">
    <name type="scientific">Trifolium medium</name>
    <dbReference type="NCBI Taxonomy" id="97028"/>
    <lineage>
        <taxon>Eukaryota</taxon>
        <taxon>Viridiplantae</taxon>
        <taxon>Streptophyta</taxon>
        <taxon>Embryophyta</taxon>
        <taxon>Tracheophyta</taxon>
        <taxon>Spermatophyta</taxon>
        <taxon>Magnoliopsida</taxon>
        <taxon>eudicotyledons</taxon>
        <taxon>Gunneridae</taxon>
        <taxon>Pentapetalae</taxon>
        <taxon>rosids</taxon>
        <taxon>fabids</taxon>
        <taxon>Fabales</taxon>
        <taxon>Fabaceae</taxon>
        <taxon>Papilionoideae</taxon>
        <taxon>50 kb inversion clade</taxon>
        <taxon>NPAAA clade</taxon>
        <taxon>Hologalegina</taxon>
        <taxon>IRL clade</taxon>
        <taxon>Trifolieae</taxon>
        <taxon>Trifolium</taxon>
    </lineage>
</organism>
<dbReference type="EMBL" id="LXQA010698517">
    <property type="protein sequence ID" value="MCI66607.1"/>
    <property type="molecule type" value="Genomic_DNA"/>
</dbReference>
<evidence type="ECO:0000313" key="3">
    <source>
        <dbReference type="Proteomes" id="UP000265520"/>
    </source>
</evidence>
<feature type="region of interest" description="Disordered" evidence="1">
    <location>
        <begin position="1"/>
        <end position="37"/>
    </location>
</feature>
<dbReference type="Proteomes" id="UP000265520">
    <property type="component" value="Unassembled WGS sequence"/>
</dbReference>
<evidence type="ECO:0000313" key="2">
    <source>
        <dbReference type="EMBL" id="MCI66607.1"/>
    </source>
</evidence>
<reference evidence="2 3" key="1">
    <citation type="journal article" date="2018" name="Front. Plant Sci.">
        <title>Red Clover (Trifolium pratense) and Zigzag Clover (T. medium) - A Picture of Genomic Similarities and Differences.</title>
        <authorList>
            <person name="Dluhosova J."/>
            <person name="Istvanek J."/>
            <person name="Nedelnik J."/>
            <person name="Repkova J."/>
        </authorList>
    </citation>
    <scope>NUCLEOTIDE SEQUENCE [LARGE SCALE GENOMIC DNA]</scope>
    <source>
        <strain evidence="3">cv. 10/8</strain>
        <tissue evidence="2">Leaf</tissue>
    </source>
</reference>
<comment type="caution">
    <text evidence="2">The sequence shown here is derived from an EMBL/GenBank/DDBJ whole genome shotgun (WGS) entry which is preliminary data.</text>
</comment>